<evidence type="ECO:0000256" key="6">
    <source>
        <dbReference type="ARBA" id="ARBA00022692"/>
    </source>
</evidence>
<keyword evidence="12" id="KW-1185">Reference proteome</keyword>
<keyword evidence="6 9" id="KW-0812">Transmembrane</keyword>
<dbReference type="Gene3D" id="1.10.3720.10">
    <property type="entry name" value="MetI-like"/>
    <property type="match status" value="1"/>
</dbReference>
<accession>A0ABN4TU52</accession>
<evidence type="ECO:0000259" key="10">
    <source>
        <dbReference type="PROSITE" id="PS50928"/>
    </source>
</evidence>
<evidence type="ECO:0000256" key="5">
    <source>
        <dbReference type="ARBA" id="ARBA00022519"/>
    </source>
</evidence>
<evidence type="ECO:0000256" key="2">
    <source>
        <dbReference type="ARBA" id="ARBA00010072"/>
    </source>
</evidence>
<evidence type="ECO:0000256" key="4">
    <source>
        <dbReference type="ARBA" id="ARBA00022475"/>
    </source>
</evidence>
<organism evidence="11 12">
    <name type="scientific">Cupriavidus malaysiensis</name>
    <dbReference type="NCBI Taxonomy" id="367825"/>
    <lineage>
        <taxon>Bacteria</taxon>
        <taxon>Pseudomonadati</taxon>
        <taxon>Pseudomonadota</taxon>
        <taxon>Betaproteobacteria</taxon>
        <taxon>Burkholderiales</taxon>
        <taxon>Burkholderiaceae</taxon>
        <taxon>Cupriavidus</taxon>
    </lineage>
</organism>
<comment type="similarity">
    <text evidence="2">Belongs to the binding-protein-dependent transport system permease family. HisMQ subfamily.</text>
</comment>
<dbReference type="SUPFAM" id="SSF161098">
    <property type="entry name" value="MetI-like"/>
    <property type="match status" value="1"/>
</dbReference>
<dbReference type="PANTHER" id="PTHR30133">
    <property type="entry name" value="CATIONIC AMINO ACID TRANSPORTER, MEMBRANE COMPONENT"/>
    <property type="match status" value="1"/>
</dbReference>
<keyword evidence="7 9" id="KW-1133">Transmembrane helix</keyword>
<dbReference type="InterPro" id="IPR010065">
    <property type="entry name" value="AA_ABC_transptr_permease_3TM"/>
</dbReference>
<dbReference type="CDD" id="cd06261">
    <property type="entry name" value="TM_PBP2"/>
    <property type="match status" value="1"/>
</dbReference>
<proteinExistence type="inferred from homology"/>
<evidence type="ECO:0000256" key="9">
    <source>
        <dbReference type="RuleBase" id="RU363032"/>
    </source>
</evidence>
<feature type="transmembrane region" description="Helical" evidence="9">
    <location>
        <begin position="20"/>
        <end position="45"/>
    </location>
</feature>
<dbReference type="Pfam" id="PF00528">
    <property type="entry name" value="BPD_transp_1"/>
    <property type="match status" value="1"/>
</dbReference>
<reference evidence="11 12" key="1">
    <citation type="submission" date="2016-10" db="EMBL/GenBank/DDBJ databases">
        <title>Complete genome sequences of three Cupriavidus strains isolated from various Malaysian environments.</title>
        <authorList>
            <person name="Abdullah A.A.-A."/>
            <person name="Shafie N.A.H."/>
            <person name="Lau N.S."/>
        </authorList>
    </citation>
    <scope>NUCLEOTIDE SEQUENCE [LARGE SCALE GENOMIC DNA]</scope>
    <source>
        <strain evidence="11 12">USMAA1020</strain>
    </source>
</reference>
<name>A0ABN4TU52_9BURK</name>
<dbReference type="InterPro" id="IPR035906">
    <property type="entry name" value="MetI-like_sf"/>
</dbReference>
<protein>
    <submittedName>
        <fullName evidence="11">ABC transporter permease</fullName>
    </submittedName>
</protein>
<dbReference type="InterPro" id="IPR000515">
    <property type="entry name" value="MetI-like"/>
</dbReference>
<evidence type="ECO:0000313" key="12">
    <source>
        <dbReference type="Proteomes" id="UP000177515"/>
    </source>
</evidence>
<dbReference type="Proteomes" id="UP000177515">
    <property type="component" value="Chromosome 2"/>
</dbReference>
<keyword evidence="5" id="KW-0997">Cell inner membrane</keyword>
<keyword evidence="3 9" id="KW-0813">Transport</keyword>
<dbReference type="InterPro" id="IPR051613">
    <property type="entry name" value="ABC_transp_permease_HisMQ"/>
</dbReference>
<evidence type="ECO:0000256" key="3">
    <source>
        <dbReference type="ARBA" id="ARBA00022448"/>
    </source>
</evidence>
<feature type="transmembrane region" description="Helical" evidence="9">
    <location>
        <begin position="93"/>
        <end position="116"/>
    </location>
</feature>
<evidence type="ECO:0000313" key="11">
    <source>
        <dbReference type="EMBL" id="AOZ10782.1"/>
    </source>
</evidence>
<comment type="subcellular location">
    <subcellularLocation>
        <location evidence="1">Cell inner membrane</location>
        <topology evidence="1">Multi-pass membrane protein</topology>
    </subcellularLocation>
    <subcellularLocation>
        <location evidence="9">Cell membrane</location>
        <topology evidence="9">Multi-pass membrane protein</topology>
    </subcellularLocation>
</comment>
<evidence type="ECO:0000256" key="7">
    <source>
        <dbReference type="ARBA" id="ARBA00022989"/>
    </source>
</evidence>
<feature type="domain" description="ABC transmembrane type-1" evidence="10">
    <location>
        <begin position="21"/>
        <end position="225"/>
    </location>
</feature>
<sequence length="239" mass="24833">MMEPSIFDVFGFSSQGWGPLLMASAATTFAVAVCGLLAGGVFGALGCWAKVGGRQPLPALATAYTTVLRGIPELLVIYLFYFGGSAALTRIGTWMGAGGFVGIPGAVAGVLAIGITSGAQLTEVFRGACSAVSRGELEAAVACGMPRLLRLRRILVPLTLRHAMPGIGNVWQMVLKASALISVTGVADLLGRAQVGANATGMPFDFFFAAALLFLLISACTGRALRATERFYARGVRQR</sequence>
<evidence type="ECO:0000256" key="8">
    <source>
        <dbReference type="ARBA" id="ARBA00023136"/>
    </source>
</evidence>
<feature type="transmembrane region" description="Helical" evidence="9">
    <location>
        <begin position="206"/>
        <end position="225"/>
    </location>
</feature>
<dbReference type="EMBL" id="CP017755">
    <property type="protein sequence ID" value="AOZ10782.1"/>
    <property type="molecule type" value="Genomic_DNA"/>
</dbReference>
<dbReference type="PROSITE" id="PS50928">
    <property type="entry name" value="ABC_TM1"/>
    <property type="match status" value="1"/>
</dbReference>
<dbReference type="NCBIfam" id="TIGR01726">
    <property type="entry name" value="HEQRo_perm_3TM"/>
    <property type="match status" value="1"/>
</dbReference>
<gene>
    <name evidence="11" type="ORF">BKK80_24955</name>
</gene>
<keyword evidence="4" id="KW-1003">Cell membrane</keyword>
<keyword evidence="8 9" id="KW-0472">Membrane</keyword>
<evidence type="ECO:0000256" key="1">
    <source>
        <dbReference type="ARBA" id="ARBA00004429"/>
    </source>
</evidence>
<feature type="transmembrane region" description="Helical" evidence="9">
    <location>
        <begin position="57"/>
        <end position="81"/>
    </location>
</feature>